<evidence type="ECO:0000259" key="8">
    <source>
        <dbReference type="PROSITE" id="PS50850"/>
    </source>
</evidence>
<evidence type="ECO:0000256" key="2">
    <source>
        <dbReference type="ARBA" id="ARBA00022448"/>
    </source>
</evidence>
<evidence type="ECO:0000256" key="5">
    <source>
        <dbReference type="ARBA" id="ARBA00023136"/>
    </source>
</evidence>
<dbReference type="PANTHER" id="PTHR23502:SF51">
    <property type="entry name" value="QUINIDINE RESISTANCE PROTEIN 1-RELATED"/>
    <property type="match status" value="1"/>
</dbReference>
<name>A0A067MYB8_BOTB1</name>
<dbReference type="PROSITE" id="PS50850">
    <property type="entry name" value="MFS"/>
    <property type="match status" value="1"/>
</dbReference>
<dbReference type="EMBL" id="KL198017">
    <property type="protein sequence ID" value="KDQ20614.1"/>
    <property type="molecule type" value="Genomic_DNA"/>
</dbReference>
<sequence length="588" mass="63099">MTSTDAKFLSPTPAASIYPGGEQGSVASLSYDGPGTLVDNSRAPSPTPVSSLAEPEPEEAFTKRQKGVIVACVSLAGLFSSLTINIYIPALPAIARDLHTTESLASLTITVYMIFQGLSPTFWASLADAYGRRPIYISTMLLFVVACIGLGEVNSLIPMLVLRAVQSSGCSSVVSIGAGTVGDITTPQERGSYMGWYALGRYVAPCLGPVIGGILAQELGYHSIFWFLAIFAGVVTILLVIVLPETLPSVIGDGTAPPPRKYLSVLQLLALRRKRAEQKRDIEKGNDAAQKKLACEASKPPKPKLNFLAPYKYLAEWDIFLICMMYSIVYGAFYAVTSTQPRLFQRDYGLNELQIGLTFLPSGVGSLLATIASGKIIDRHYKYYASLDSSKPPAVPTPAPAGDSEQQPSTDAKEIAVVPADPEKAAVASVSSPQPSVAPRPKKKSAPPLYFPIEKARLKAVPWYLIPYVASFIGYGWCVHEKVHISVLLIFQFIIGYTSTSMFGNLNTLLVDLCPGSSASVTASLNLTRCTLGAVATAVVFEILRACGAGWTFVLFGLLCLVVCVPCQYAVIKYGVVQRAKRAKLQDN</sequence>
<feature type="transmembrane region" description="Helical" evidence="7">
    <location>
        <begin position="460"/>
        <end position="477"/>
    </location>
</feature>
<evidence type="ECO:0000256" key="1">
    <source>
        <dbReference type="ARBA" id="ARBA00004141"/>
    </source>
</evidence>
<reference evidence="10" key="1">
    <citation type="journal article" date="2014" name="Proc. Natl. Acad. Sci. U.S.A.">
        <title>Extensive sampling of basidiomycete genomes demonstrates inadequacy of the white-rot/brown-rot paradigm for wood decay fungi.</title>
        <authorList>
            <person name="Riley R."/>
            <person name="Salamov A.A."/>
            <person name="Brown D.W."/>
            <person name="Nagy L.G."/>
            <person name="Floudas D."/>
            <person name="Held B.W."/>
            <person name="Levasseur A."/>
            <person name="Lombard V."/>
            <person name="Morin E."/>
            <person name="Otillar R."/>
            <person name="Lindquist E.A."/>
            <person name="Sun H."/>
            <person name="LaButti K.M."/>
            <person name="Schmutz J."/>
            <person name="Jabbour D."/>
            <person name="Luo H."/>
            <person name="Baker S.E."/>
            <person name="Pisabarro A.G."/>
            <person name="Walton J.D."/>
            <person name="Blanchette R.A."/>
            <person name="Henrissat B."/>
            <person name="Martin F."/>
            <person name="Cullen D."/>
            <person name="Hibbett D.S."/>
            <person name="Grigoriev I.V."/>
        </authorList>
    </citation>
    <scope>NUCLEOTIDE SEQUENCE [LARGE SCALE GENOMIC DNA]</scope>
    <source>
        <strain evidence="10">FD-172 SS1</strain>
    </source>
</reference>
<dbReference type="Gene3D" id="1.20.1720.10">
    <property type="entry name" value="Multidrug resistance protein D"/>
    <property type="match status" value="1"/>
</dbReference>
<keyword evidence="10" id="KW-1185">Reference proteome</keyword>
<dbReference type="OrthoDB" id="440553at2759"/>
<dbReference type="SUPFAM" id="SSF103473">
    <property type="entry name" value="MFS general substrate transporter"/>
    <property type="match status" value="2"/>
</dbReference>
<dbReference type="STRING" id="930990.A0A067MYB8"/>
<evidence type="ECO:0000256" key="3">
    <source>
        <dbReference type="ARBA" id="ARBA00022692"/>
    </source>
</evidence>
<feature type="compositionally biased region" description="Polar residues" evidence="6">
    <location>
        <begin position="38"/>
        <end position="50"/>
    </location>
</feature>
<evidence type="ECO:0000313" key="10">
    <source>
        <dbReference type="Proteomes" id="UP000027195"/>
    </source>
</evidence>
<evidence type="ECO:0000313" key="9">
    <source>
        <dbReference type="EMBL" id="KDQ20614.1"/>
    </source>
</evidence>
<keyword evidence="3 7" id="KW-0812">Transmembrane</keyword>
<feature type="transmembrane region" description="Helical" evidence="7">
    <location>
        <begin position="103"/>
        <end position="123"/>
    </location>
</feature>
<evidence type="ECO:0000256" key="7">
    <source>
        <dbReference type="SAM" id="Phobius"/>
    </source>
</evidence>
<evidence type="ECO:0000256" key="4">
    <source>
        <dbReference type="ARBA" id="ARBA00022989"/>
    </source>
</evidence>
<feature type="region of interest" description="Disordered" evidence="6">
    <location>
        <begin position="1"/>
        <end position="21"/>
    </location>
</feature>
<feature type="region of interest" description="Disordered" evidence="6">
    <location>
        <begin position="389"/>
        <end position="412"/>
    </location>
</feature>
<evidence type="ECO:0000256" key="6">
    <source>
        <dbReference type="SAM" id="MobiDB-lite"/>
    </source>
</evidence>
<keyword evidence="2" id="KW-0813">Transport</keyword>
<dbReference type="Gene3D" id="1.20.1250.20">
    <property type="entry name" value="MFS general substrate transporter like domains"/>
    <property type="match status" value="1"/>
</dbReference>
<keyword evidence="4 7" id="KW-1133">Transmembrane helix</keyword>
<dbReference type="Proteomes" id="UP000027195">
    <property type="component" value="Unassembled WGS sequence"/>
</dbReference>
<dbReference type="InParanoid" id="A0A067MYB8"/>
<dbReference type="FunFam" id="1.20.1720.10:FF:000009">
    <property type="entry name" value="MFS multidrug transporter"/>
    <property type="match status" value="1"/>
</dbReference>
<dbReference type="PANTHER" id="PTHR23502">
    <property type="entry name" value="MAJOR FACILITATOR SUPERFAMILY"/>
    <property type="match status" value="1"/>
</dbReference>
<feature type="transmembrane region" description="Helical" evidence="7">
    <location>
        <begin position="483"/>
        <end position="506"/>
    </location>
</feature>
<dbReference type="InterPro" id="IPR020846">
    <property type="entry name" value="MFS_dom"/>
</dbReference>
<feature type="transmembrane region" description="Helical" evidence="7">
    <location>
        <begin position="550"/>
        <end position="572"/>
    </location>
</feature>
<feature type="domain" description="Major facilitator superfamily (MFS) profile" evidence="8">
    <location>
        <begin position="69"/>
        <end position="575"/>
    </location>
</feature>
<dbReference type="HOGENOM" id="CLU_008455_8_4_1"/>
<dbReference type="AlphaFoldDB" id="A0A067MYB8"/>
<protein>
    <recommendedName>
        <fullName evidence="8">Major facilitator superfamily (MFS) profile domain-containing protein</fullName>
    </recommendedName>
</protein>
<dbReference type="Pfam" id="PF07690">
    <property type="entry name" value="MFS_1"/>
    <property type="match status" value="1"/>
</dbReference>
<comment type="subcellular location">
    <subcellularLocation>
        <location evidence="1">Membrane</location>
        <topology evidence="1">Multi-pass membrane protein</topology>
    </subcellularLocation>
</comment>
<dbReference type="InterPro" id="IPR011701">
    <property type="entry name" value="MFS"/>
</dbReference>
<organism evidence="9 10">
    <name type="scientific">Botryobasidium botryosum (strain FD-172 SS1)</name>
    <dbReference type="NCBI Taxonomy" id="930990"/>
    <lineage>
        <taxon>Eukaryota</taxon>
        <taxon>Fungi</taxon>
        <taxon>Dikarya</taxon>
        <taxon>Basidiomycota</taxon>
        <taxon>Agaricomycotina</taxon>
        <taxon>Agaricomycetes</taxon>
        <taxon>Cantharellales</taxon>
        <taxon>Botryobasidiaceae</taxon>
        <taxon>Botryobasidium</taxon>
    </lineage>
</organism>
<accession>A0A067MYB8</accession>
<feature type="transmembrane region" description="Helical" evidence="7">
    <location>
        <begin position="317"/>
        <end position="336"/>
    </location>
</feature>
<proteinExistence type="predicted"/>
<dbReference type="InterPro" id="IPR036259">
    <property type="entry name" value="MFS_trans_sf"/>
</dbReference>
<dbReference type="GO" id="GO:0005886">
    <property type="term" value="C:plasma membrane"/>
    <property type="evidence" value="ECO:0007669"/>
    <property type="project" value="TreeGrafter"/>
</dbReference>
<feature type="transmembrane region" description="Helical" evidence="7">
    <location>
        <begin position="223"/>
        <end position="243"/>
    </location>
</feature>
<feature type="transmembrane region" description="Helical" evidence="7">
    <location>
        <begin position="196"/>
        <end position="216"/>
    </location>
</feature>
<feature type="transmembrane region" description="Helical" evidence="7">
    <location>
        <begin position="135"/>
        <end position="157"/>
    </location>
</feature>
<feature type="region of interest" description="Disordered" evidence="6">
    <location>
        <begin position="37"/>
        <end position="57"/>
    </location>
</feature>
<feature type="transmembrane region" description="Helical" evidence="7">
    <location>
        <begin position="527"/>
        <end position="544"/>
    </location>
</feature>
<gene>
    <name evidence="9" type="ORF">BOTBODRAFT_313240</name>
</gene>
<keyword evidence="5 7" id="KW-0472">Membrane</keyword>
<dbReference type="GO" id="GO:0022857">
    <property type="term" value="F:transmembrane transporter activity"/>
    <property type="evidence" value="ECO:0007669"/>
    <property type="project" value="InterPro"/>
</dbReference>
<feature type="transmembrane region" description="Helical" evidence="7">
    <location>
        <begin position="68"/>
        <end position="88"/>
    </location>
</feature>